<dbReference type="EMBL" id="QLNI01000012">
    <property type="protein sequence ID" value="RAM02652.1"/>
    <property type="molecule type" value="Genomic_DNA"/>
</dbReference>
<gene>
    <name evidence="1" type="ORF">DO021_07405</name>
</gene>
<organism evidence="1 2">
    <name type="scientific">Desulfobacter hydrogenophilus</name>
    <dbReference type="NCBI Taxonomy" id="2291"/>
    <lineage>
        <taxon>Bacteria</taxon>
        <taxon>Pseudomonadati</taxon>
        <taxon>Thermodesulfobacteriota</taxon>
        <taxon>Desulfobacteria</taxon>
        <taxon>Desulfobacterales</taxon>
        <taxon>Desulfobacteraceae</taxon>
        <taxon>Desulfobacter</taxon>
    </lineage>
</organism>
<dbReference type="Proteomes" id="UP000248798">
    <property type="component" value="Unassembled WGS sequence"/>
</dbReference>
<dbReference type="AlphaFoldDB" id="A0A328FGN4"/>
<comment type="caution">
    <text evidence="1">The sequence shown here is derived from an EMBL/GenBank/DDBJ whole genome shotgun (WGS) entry which is preliminary data.</text>
</comment>
<name>A0A328FGN4_9BACT</name>
<evidence type="ECO:0000313" key="2">
    <source>
        <dbReference type="Proteomes" id="UP000248798"/>
    </source>
</evidence>
<protein>
    <submittedName>
        <fullName evidence="1">Uncharacterized protein</fullName>
    </submittedName>
</protein>
<accession>A0A328FGN4</accession>
<reference evidence="1 2" key="1">
    <citation type="submission" date="2018-06" db="EMBL/GenBank/DDBJ databases">
        <title>Complete Genome Sequence of Desulfobacter hydrogenophilus (DSM3380).</title>
        <authorList>
            <person name="Marietou A."/>
            <person name="Schreiber L."/>
            <person name="Marshall I."/>
            <person name="Jorgensen B."/>
        </authorList>
    </citation>
    <scope>NUCLEOTIDE SEQUENCE [LARGE SCALE GENOMIC DNA]</scope>
    <source>
        <strain evidence="1 2">DSM 3380</strain>
    </source>
</reference>
<sequence>MKKMKKRMTYCEGLSFNLKSVVRLVLSGLCCFALGLPPSAAAIFLIKLANNLKIWQVYLKIRRKSNGT</sequence>
<proteinExistence type="predicted"/>
<evidence type="ECO:0000313" key="1">
    <source>
        <dbReference type="EMBL" id="RAM02652.1"/>
    </source>
</evidence>